<evidence type="ECO:0000313" key="3">
    <source>
        <dbReference type="Proteomes" id="UP000008141"/>
    </source>
</evidence>
<proteinExistence type="predicted"/>
<dbReference type="RefSeq" id="XP_005849608.1">
    <property type="nucleotide sequence ID" value="XM_005849546.1"/>
</dbReference>
<reference evidence="2 3" key="1">
    <citation type="journal article" date="2010" name="Plant Cell">
        <title>The Chlorella variabilis NC64A genome reveals adaptation to photosymbiosis, coevolution with viruses, and cryptic sex.</title>
        <authorList>
            <person name="Blanc G."/>
            <person name="Duncan G."/>
            <person name="Agarkova I."/>
            <person name="Borodovsky M."/>
            <person name="Gurnon J."/>
            <person name="Kuo A."/>
            <person name="Lindquist E."/>
            <person name="Lucas S."/>
            <person name="Pangilinan J."/>
            <person name="Polle J."/>
            <person name="Salamov A."/>
            <person name="Terry A."/>
            <person name="Yamada T."/>
            <person name="Dunigan D.D."/>
            <person name="Grigoriev I.V."/>
            <person name="Claverie J.M."/>
            <person name="Van Etten J.L."/>
        </authorList>
    </citation>
    <scope>NUCLEOTIDE SEQUENCE [LARGE SCALE GENOMIC DNA]</scope>
    <source>
        <strain evidence="2 3">NC64A</strain>
    </source>
</reference>
<sequence>MDDVDDICDWLLGSDDDEAAELNDSVGRMQRRKMETGAPAATSAAAALPRMSSAPPTSVFLATTMATPSRASFDAPRPQRASCDMQRPPRASFDAARPPPASFDAPRAPLPTVPEGGDRAGVLSWLAGWGKLAEEQGCGADTPCSSSDAPQQRAPMAAPPPLHHARPSRPAAMAAGSALFSISCVSSGGQAGASGSPPASPFKAAAFLAPMAQQPQQHMADWSSESSDNSFSRLHSDTSAHRCSVDEQSSSWSSWLASGATSHHVRSPTPVPARASMDGWADSGCCAAFDTLGFG</sequence>
<organism evidence="3">
    <name type="scientific">Chlorella variabilis</name>
    <name type="common">Green alga</name>
    <dbReference type="NCBI Taxonomy" id="554065"/>
    <lineage>
        <taxon>Eukaryota</taxon>
        <taxon>Viridiplantae</taxon>
        <taxon>Chlorophyta</taxon>
        <taxon>core chlorophytes</taxon>
        <taxon>Trebouxiophyceae</taxon>
        <taxon>Chlorellales</taxon>
        <taxon>Chlorellaceae</taxon>
        <taxon>Chlorella clade</taxon>
        <taxon>Chlorella</taxon>
    </lineage>
</organism>
<feature type="region of interest" description="Disordered" evidence="1">
    <location>
        <begin position="15"/>
        <end position="105"/>
    </location>
</feature>
<gene>
    <name evidence="2" type="ORF">CHLNCDRAFT_143083</name>
</gene>
<evidence type="ECO:0000256" key="1">
    <source>
        <dbReference type="SAM" id="MobiDB-lite"/>
    </source>
</evidence>
<feature type="compositionally biased region" description="Polar residues" evidence="1">
    <location>
        <begin position="54"/>
        <end position="70"/>
    </location>
</feature>
<dbReference type="KEGG" id="cvr:CHLNCDRAFT_143083"/>
<dbReference type="EMBL" id="GL433839">
    <property type="protein sequence ID" value="EFN57506.1"/>
    <property type="molecule type" value="Genomic_DNA"/>
</dbReference>
<protein>
    <submittedName>
        <fullName evidence="2">Uncharacterized protein</fullName>
    </submittedName>
</protein>
<accession>E1Z9F0</accession>
<evidence type="ECO:0000313" key="2">
    <source>
        <dbReference type="EMBL" id="EFN57506.1"/>
    </source>
</evidence>
<feature type="region of interest" description="Disordered" evidence="1">
    <location>
        <begin position="137"/>
        <end position="168"/>
    </location>
</feature>
<dbReference type="Proteomes" id="UP000008141">
    <property type="component" value="Unassembled WGS sequence"/>
</dbReference>
<name>E1Z9F0_CHLVA</name>
<dbReference type="AlphaFoldDB" id="E1Z9F0"/>
<dbReference type="OrthoDB" id="10667018at2759"/>
<keyword evidence="3" id="KW-1185">Reference proteome</keyword>
<dbReference type="InParanoid" id="E1Z9F0"/>
<feature type="compositionally biased region" description="Low complexity" evidence="1">
    <location>
        <begin position="38"/>
        <end position="47"/>
    </location>
</feature>
<dbReference type="GeneID" id="17356795"/>